<accession>A0AAV7WFQ6</accession>
<feature type="compositionally biased region" description="Basic and acidic residues" evidence="1">
    <location>
        <begin position="59"/>
        <end position="68"/>
    </location>
</feature>
<feature type="region of interest" description="Disordered" evidence="1">
    <location>
        <begin position="54"/>
        <end position="94"/>
    </location>
</feature>
<feature type="compositionally biased region" description="Polar residues" evidence="1">
    <location>
        <begin position="75"/>
        <end position="94"/>
    </location>
</feature>
<gene>
    <name evidence="2" type="ORF">NDU88_000516</name>
</gene>
<comment type="caution">
    <text evidence="2">The sequence shown here is derived from an EMBL/GenBank/DDBJ whole genome shotgun (WGS) entry which is preliminary data.</text>
</comment>
<proteinExistence type="predicted"/>
<reference evidence="2" key="1">
    <citation type="journal article" date="2022" name="bioRxiv">
        <title>Sequencing and chromosome-scale assembly of the giantPleurodeles waltlgenome.</title>
        <authorList>
            <person name="Brown T."/>
            <person name="Elewa A."/>
            <person name="Iarovenko S."/>
            <person name="Subramanian E."/>
            <person name="Araus A.J."/>
            <person name="Petzold A."/>
            <person name="Susuki M."/>
            <person name="Suzuki K.-i.T."/>
            <person name="Hayashi T."/>
            <person name="Toyoda A."/>
            <person name="Oliveira C."/>
            <person name="Osipova E."/>
            <person name="Leigh N.D."/>
            <person name="Simon A."/>
            <person name="Yun M.H."/>
        </authorList>
    </citation>
    <scope>NUCLEOTIDE SEQUENCE</scope>
    <source>
        <strain evidence="2">20211129_DDA</strain>
        <tissue evidence="2">Liver</tissue>
    </source>
</reference>
<evidence type="ECO:0000313" key="3">
    <source>
        <dbReference type="Proteomes" id="UP001066276"/>
    </source>
</evidence>
<dbReference type="AlphaFoldDB" id="A0AAV7WFQ6"/>
<organism evidence="2 3">
    <name type="scientific">Pleurodeles waltl</name>
    <name type="common">Iberian ribbed newt</name>
    <dbReference type="NCBI Taxonomy" id="8319"/>
    <lineage>
        <taxon>Eukaryota</taxon>
        <taxon>Metazoa</taxon>
        <taxon>Chordata</taxon>
        <taxon>Craniata</taxon>
        <taxon>Vertebrata</taxon>
        <taxon>Euteleostomi</taxon>
        <taxon>Amphibia</taxon>
        <taxon>Batrachia</taxon>
        <taxon>Caudata</taxon>
        <taxon>Salamandroidea</taxon>
        <taxon>Salamandridae</taxon>
        <taxon>Pleurodelinae</taxon>
        <taxon>Pleurodeles</taxon>
    </lineage>
</organism>
<keyword evidence="3" id="KW-1185">Reference proteome</keyword>
<dbReference type="EMBL" id="JANPWB010000001">
    <property type="protein sequence ID" value="KAJ1212872.1"/>
    <property type="molecule type" value="Genomic_DNA"/>
</dbReference>
<evidence type="ECO:0000256" key="1">
    <source>
        <dbReference type="SAM" id="MobiDB-lite"/>
    </source>
</evidence>
<dbReference type="Proteomes" id="UP001066276">
    <property type="component" value="Chromosome 1_1"/>
</dbReference>
<name>A0AAV7WFQ6_PLEWA</name>
<protein>
    <submittedName>
        <fullName evidence="2">Uncharacterized protein</fullName>
    </submittedName>
</protein>
<evidence type="ECO:0000313" key="2">
    <source>
        <dbReference type="EMBL" id="KAJ1212872.1"/>
    </source>
</evidence>
<sequence>MLSRVTPIRYLERDSRRRLLLRACRKPFVEAIRLGQKQLARGWKCPAHYLTDPAGQAKNESHTMHRTEQGALGSARSTTRNTQHMTRGPLNPQT</sequence>